<organism evidence="1 2">
    <name type="scientific">Treponema lecithinolyticum ATCC 700332</name>
    <dbReference type="NCBI Taxonomy" id="1321815"/>
    <lineage>
        <taxon>Bacteria</taxon>
        <taxon>Pseudomonadati</taxon>
        <taxon>Spirochaetota</taxon>
        <taxon>Spirochaetia</taxon>
        <taxon>Spirochaetales</taxon>
        <taxon>Treponemataceae</taxon>
        <taxon>Treponema</taxon>
    </lineage>
</organism>
<accession>A0ABN0NYG9</accession>
<protein>
    <submittedName>
        <fullName evidence="1">Uncharacterized protein</fullName>
    </submittedName>
</protein>
<name>A0ABN0NYG9_TRELE</name>
<reference evidence="1 2" key="1">
    <citation type="submission" date="2013-08" db="EMBL/GenBank/DDBJ databases">
        <authorList>
            <person name="Weinstock G."/>
            <person name="Sodergren E."/>
            <person name="Wylie T."/>
            <person name="Fulton L."/>
            <person name="Fulton R."/>
            <person name="Fronick C."/>
            <person name="O'Laughlin M."/>
            <person name="Godfrey J."/>
            <person name="Miner T."/>
            <person name="Herter B."/>
            <person name="Appelbaum E."/>
            <person name="Cordes M."/>
            <person name="Lek S."/>
            <person name="Wollam A."/>
            <person name="Pepin K.H."/>
            <person name="Palsikar V.B."/>
            <person name="Mitreva M."/>
            <person name="Wilson R.K."/>
        </authorList>
    </citation>
    <scope>NUCLEOTIDE SEQUENCE [LARGE SCALE GENOMIC DNA]</scope>
    <source>
        <strain evidence="1 2">ATCC 700332</strain>
    </source>
</reference>
<gene>
    <name evidence="1" type="ORF">HMPREF9193_01432</name>
</gene>
<evidence type="ECO:0000313" key="1">
    <source>
        <dbReference type="EMBL" id="ERJ92673.1"/>
    </source>
</evidence>
<evidence type="ECO:0000313" key="2">
    <source>
        <dbReference type="Proteomes" id="UP000016649"/>
    </source>
</evidence>
<keyword evidence="2" id="KW-1185">Reference proteome</keyword>
<sequence>MKKFFKSRSIYIQKKFFFELFIPRFKKNMQFYYINSERDFLPNTLFYCIKTN</sequence>
<comment type="caution">
    <text evidence="1">The sequence shown here is derived from an EMBL/GenBank/DDBJ whole genome shotgun (WGS) entry which is preliminary data.</text>
</comment>
<proteinExistence type="predicted"/>
<dbReference type="Proteomes" id="UP000016649">
    <property type="component" value="Unassembled WGS sequence"/>
</dbReference>
<dbReference type="EMBL" id="AWVH01000033">
    <property type="protein sequence ID" value="ERJ92673.1"/>
    <property type="molecule type" value="Genomic_DNA"/>
</dbReference>